<dbReference type="SUPFAM" id="SSF56059">
    <property type="entry name" value="Glutathione synthetase ATP-binding domain-like"/>
    <property type="match status" value="1"/>
</dbReference>
<dbReference type="GO" id="GO:0015631">
    <property type="term" value="F:tubulin binding"/>
    <property type="evidence" value="ECO:0007669"/>
    <property type="project" value="TreeGrafter"/>
</dbReference>
<sequence>MLQNEVGRKWRTTPWTDVLQGRGSAGKRWNKYFMRSGLIRKDILPLYGGEFMPRTTVVSSHEELVDAIAEDDAKLWVLKLCDSSNAYGIHFFDDAAQVEGCFLDKQKRVVQQYVDPWLTRDGRKFHLRVLVLAVGHLDVHVFHNIRALIATKPYRRDAFDDPLIHVTNMSTNRAAPGYNEGRQNVRLEDIDATLDTPAIRDHIHSIVGRVFANLCRQPNRRHFFSLPNCYELFGFDFVIDASGRVLLLEVNPDPSLGMYHGDDIVPPDVLQTEVPTTKFTRVFSRETAEAFDFLRQQRTA</sequence>
<protein>
    <recommendedName>
        <fullName evidence="6">Tubulin-tyrosine ligase family</fullName>
    </recommendedName>
</protein>
<dbReference type="Pfam" id="PF03133">
    <property type="entry name" value="TTL"/>
    <property type="match status" value="1"/>
</dbReference>
<keyword evidence="3" id="KW-0067">ATP-binding</keyword>
<dbReference type="InterPro" id="IPR004344">
    <property type="entry name" value="TTL/TTLL_fam"/>
</dbReference>
<organism evidence="4 5">
    <name type="scientific">Achlya hypogyna</name>
    <name type="common">Oomycete</name>
    <name type="synonym">Protoachlya hypogyna</name>
    <dbReference type="NCBI Taxonomy" id="1202772"/>
    <lineage>
        <taxon>Eukaryota</taxon>
        <taxon>Sar</taxon>
        <taxon>Stramenopiles</taxon>
        <taxon>Oomycota</taxon>
        <taxon>Saprolegniomycetes</taxon>
        <taxon>Saprolegniales</taxon>
        <taxon>Achlyaceae</taxon>
        <taxon>Achlya</taxon>
    </lineage>
</organism>
<dbReference type="STRING" id="1202772.A0A1V9ZEI9"/>
<evidence type="ECO:0000313" key="4">
    <source>
        <dbReference type="EMBL" id="OQR96408.1"/>
    </source>
</evidence>
<dbReference type="Proteomes" id="UP000243579">
    <property type="component" value="Unassembled WGS sequence"/>
</dbReference>
<name>A0A1V9ZEI9_ACHHY</name>
<dbReference type="GO" id="GO:0000226">
    <property type="term" value="P:microtubule cytoskeleton organization"/>
    <property type="evidence" value="ECO:0007669"/>
    <property type="project" value="TreeGrafter"/>
</dbReference>
<dbReference type="PANTHER" id="PTHR12241">
    <property type="entry name" value="TUBULIN POLYGLUTAMYLASE"/>
    <property type="match status" value="1"/>
</dbReference>
<keyword evidence="2" id="KW-0547">Nucleotide-binding</keyword>
<dbReference type="OrthoDB" id="202825at2759"/>
<evidence type="ECO:0000256" key="3">
    <source>
        <dbReference type="ARBA" id="ARBA00022840"/>
    </source>
</evidence>
<dbReference type="GO" id="GO:0036064">
    <property type="term" value="C:ciliary basal body"/>
    <property type="evidence" value="ECO:0007669"/>
    <property type="project" value="TreeGrafter"/>
</dbReference>
<dbReference type="EMBL" id="JNBR01000145">
    <property type="protein sequence ID" value="OQR96408.1"/>
    <property type="molecule type" value="Genomic_DNA"/>
</dbReference>
<proteinExistence type="predicted"/>
<dbReference type="PROSITE" id="PS51221">
    <property type="entry name" value="TTL"/>
    <property type="match status" value="1"/>
</dbReference>
<evidence type="ECO:0000256" key="2">
    <source>
        <dbReference type="ARBA" id="ARBA00022741"/>
    </source>
</evidence>
<evidence type="ECO:0000256" key="1">
    <source>
        <dbReference type="ARBA" id="ARBA00022598"/>
    </source>
</evidence>
<gene>
    <name evidence="4" type="ORF">ACHHYP_15837</name>
</gene>
<evidence type="ECO:0008006" key="6">
    <source>
        <dbReference type="Google" id="ProtNLM"/>
    </source>
</evidence>
<comment type="caution">
    <text evidence="4">The sequence shown here is derived from an EMBL/GenBank/DDBJ whole genome shotgun (WGS) entry which is preliminary data.</text>
</comment>
<keyword evidence="5" id="KW-1185">Reference proteome</keyword>
<reference evidence="4 5" key="1">
    <citation type="journal article" date="2014" name="Genome Biol. Evol.">
        <title>The secreted proteins of Achlya hypogyna and Thraustotheca clavata identify the ancestral oomycete secretome and reveal gene acquisitions by horizontal gene transfer.</title>
        <authorList>
            <person name="Misner I."/>
            <person name="Blouin N."/>
            <person name="Leonard G."/>
            <person name="Richards T.A."/>
            <person name="Lane C.E."/>
        </authorList>
    </citation>
    <scope>NUCLEOTIDE SEQUENCE [LARGE SCALE GENOMIC DNA]</scope>
    <source>
        <strain evidence="4 5">ATCC 48635</strain>
    </source>
</reference>
<dbReference type="Gene3D" id="3.30.470.20">
    <property type="entry name" value="ATP-grasp fold, B domain"/>
    <property type="match status" value="1"/>
</dbReference>
<evidence type="ECO:0000313" key="5">
    <source>
        <dbReference type="Proteomes" id="UP000243579"/>
    </source>
</evidence>
<keyword evidence="1" id="KW-0436">Ligase</keyword>
<dbReference type="GO" id="GO:0005524">
    <property type="term" value="F:ATP binding"/>
    <property type="evidence" value="ECO:0007669"/>
    <property type="project" value="UniProtKB-KW"/>
</dbReference>
<dbReference type="GO" id="GO:0070740">
    <property type="term" value="F:tubulin-glutamic acid ligase activity"/>
    <property type="evidence" value="ECO:0007669"/>
    <property type="project" value="TreeGrafter"/>
</dbReference>
<accession>A0A1V9ZEI9</accession>
<dbReference type="AlphaFoldDB" id="A0A1V9ZEI9"/>